<dbReference type="STRING" id="1122949.GCA_000378725_01608"/>
<evidence type="ECO:0000313" key="3">
    <source>
        <dbReference type="Proteomes" id="UP000255517"/>
    </source>
</evidence>
<dbReference type="RefSeq" id="WP_019035231.1">
    <property type="nucleotide sequence ID" value="NZ_UGSZ01000001.1"/>
</dbReference>
<evidence type="ECO:0000256" key="1">
    <source>
        <dbReference type="SAM" id="Phobius"/>
    </source>
</evidence>
<keyword evidence="1" id="KW-1133">Transmembrane helix</keyword>
<name>A0A379C684_9FIRM</name>
<sequence>MNNFAVMSIISNYCLQAFFIILKTFLIYKIYKEVKKNIRKDK</sequence>
<dbReference type="EMBL" id="UGSZ01000001">
    <property type="protein sequence ID" value="SUB57619.1"/>
    <property type="molecule type" value="Genomic_DNA"/>
</dbReference>
<gene>
    <name evidence="2" type="ORF">NCTC13149_01464</name>
</gene>
<proteinExistence type="predicted"/>
<accession>A0A379C684</accession>
<reference evidence="2 3" key="1">
    <citation type="submission" date="2018-06" db="EMBL/GenBank/DDBJ databases">
        <authorList>
            <consortium name="Pathogen Informatics"/>
            <person name="Doyle S."/>
        </authorList>
    </citation>
    <scope>NUCLEOTIDE SEQUENCE [LARGE SCALE GENOMIC DNA]</scope>
    <source>
        <strain evidence="2 3">NCTC13149</strain>
    </source>
</reference>
<dbReference type="AlphaFoldDB" id="A0A379C684"/>
<keyword evidence="1" id="KW-0812">Transmembrane</keyword>
<protein>
    <submittedName>
        <fullName evidence="2">Uncharacterized protein</fullName>
    </submittedName>
</protein>
<keyword evidence="1" id="KW-0472">Membrane</keyword>
<dbReference type="Proteomes" id="UP000255517">
    <property type="component" value="Unassembled WGS sequence"/>
</dbReference>
<feature type="transmembrane region" description="Helical" evidence="1">
    <location>
        <begin position="6"/>
        <end position="31"/>
    </location>
</feature>
<organism evidence="2 3">
    <name type="scientific">Peptoniphilus lacrimalis</name>
    <dbReference type="NCBI Taxonomy" id="33031"/>
    <lineage>
        <taxon>Bacteria</taxon>
        <taxon>Bacillati</taxon>
        <taxon>Bacillota</taxon>
        <taxon>Tissierellia</taxon>
        <taxon>Tissierellales</taxon>
        <taxon>Peptoniphilaceae</taxon>
        <taxon>Peptoniphilus</taxon>
    </lineage>
</organism>
<evidence type="ECO:0000313" key="2">
    <source>
        <dbReference type="EMBL" id="SUB57619.1"/>
    </source>
</evidence>